<dbReference type="FunFam" id="3.90.1560.10:FF:000001">
    <property type="entry name" value="Probable 2-phosphosulfolactate phosphatase"/>
    <property type="match status" value="1"/>
</dbReference>
<evidence type="ECO:0000256" key="5">
    <source>
        <dbReference type="ARBA" id="ARBA00022801"/>
    </source>
</evidence>
<gene>
    <name evidence="8" type="primary">comB</name>
    <name evidence="9" type="ORF">G4V39_02080</name>
</gene>
<evidence type="ECO:0000256" key="8">
    <source>
        <dbReference type="HAMAP-Rule" id="MF_00490"/>
    </source>
</evidence>
<dbReference type="KEGG" id="tav:G4V39_02080"/>
<sequence>MKRVFVEVLPREIDTSGLVVLVDILRATSTIVAALASGAEVVKTVATVEEALSWRQRGYLVAGERGGLPPEGFDLGNSPLEAQRLAKGRALVLTTTNGTQAVGKIRSASKVVAGAFLNLSAVVQMARGFNEVVVLCAGTEGRFSREDFLFASLLVQELSDYQAGDDATLVAREWAAGISHLEEALRRSHHARRLVKLGLEADVVFCARRDLFSVVPVLTGEGFKILP</sequence>
<dbReference type="SUPFAM" id="SSF142823">
    <property type="entry name" value="ComB-like"/>
    <property type="match status" value="1"/>
</dbReference>
<dbReference type="AlphaFoldDB" id="A0A6G7PTX1"/>
<dbReference type="EMBL" id="CP048877">
    <property type="protein sequence ID" value="QIJ71134.1"/>
    <property type="molecule type" value="Genomic_DNA"/>
</dbReference>
<evidence type="ECO:0000256" key="4">
    <source>
        <dbReference type="ARBA" id="ARBA00021948"/>
    </source>
</evidence>
<evidence type="ECO:0000256" key="1">
    <source>
        <dbReference type="ARBA" id="ARBA00001946"/>
    </source>
</evidence>
<evidence type="ECO:0000313" key="10">
    <source>
        <dbReference type="Proteomes" id="UP000502179"/>
    </source>
</evidence>
<comment type="catalytic activity">
    <reaction evidence="7 8">
        <text>(2R)-O-phospho-3-sulfolactate + H2O = (2R)-3-sulfolactate + phosphate</text>
        <dbReference type="Rhea" id="RHEA:23416"/>
        <dbReference type="ChEBI" id="CHEBI:15377"/>
        <dbReference type="ChEBI" id="CHEBI:15597"/>
        <dbReference type="ChEBI" id="CHEBI:43474"/>
        <dbReference type="ChEBI" id="CHEBI:58738"/>
        <dbReference type="EC" id="3.1.3.71"/>
    </reaction>
</comment>
<dbReference type="EC" id="3.1.3.71" evidence="3 8"/>
<dbReference type="InterPro" id="IPR005238">
    <property type="entry name" value="ComB-like"/>
</dbReference>
<accession>A0A6G7PTX1</accession>
<proteinExistence type="inferred from homology"/>
<dbReference type="GO" id="GO:0000287">
    <property type="term" value="F:magnesium ion binding"/>
    <property type="evidence" value="ECO:0007669"/>
    <property type="project" value="UniProtKB-UniRule"/>
</dbReference>
<name>A0A6G7PTX1_9BACT</name>
<dbReference type="RefSeq" id="WP_166031356.1">
    <property type="nucleotide sequence ID" value="NZ_CP048877.1"/>
</dbReference>
<evidence type="ECO:0000256" key="3">
    <source>
        <dbReference type="ARBA" id="ARBA00012953"/>
    </source>
</evidence>
<dbReference type="Gene3D" id="3.90.1560.10">
    <property type="entry name" value="ComB-like"/>
    <property type="match status" value="1"/>
</dbReference>
<comment type="similarity">
    <text evidence="2 8">Belongs to the ComB family.</text>
</comment>
<dbReference type="InterPro" id="IPR036702">
    <property type="entry name" value="ComB-like_sf"/>
</dbReference>
<evidence type="ECO:0000256" key="2">
    <source>
        <dbReference type="ARBA" id="ARBA00009997"/>
    </source>
</evidence>
<dbReference type="GO" id="GO:0050532">
    <property type="term" value="F:2-phosphosulfolactate phosphatase activity"/>
    <property type="evidence" value="ECO:0007669"/>
    <property type="project" value="UniProtKB-UniRule"/>
</dbReference>
<reference evidence="9 10" key="1">
    <citation type="submission" date="2020-02" db="EMBL/GenBank/DDBJ databases">
        <title>Genome analysis of Thermosulfuriphilus ammonigenes ST65T, an anaerobic thermophilic chemolithoautotrophic bacterium isolated from a deep-sea hydrothermal vent.</title>
        <authorList>
            <person name="Slobodkina G."/>
            <person name="Allioux M."/>
            <person name="Merkel A."/>
            <person name="Alain K."/>
            <person name="Jebbar M."/>
            <person name="Slobodkin A."/>
        </authorList>
    </citation>
    <scope>NUCLEOTIDE SEQUENCE [LARGE SCALE GENOMIC DNA]</scope>
    <source>
        <strain evidence="9 10">ST65</strain>
    </source>
</reference>
<dbReference type="Pfam" id="PF04029">
    <property type="entry name" value="2-ph_phosp"/>
    <property type="match status" value="1"/>
</dbReference>
<evidence type="ECO:0000256" key="6">
    <source>
        <dbReference type="ARBA" id="ARBA00022842"/>
    </source>
</evidence>
<organism evidence="9 10">
    <name type="scientific">Thermosulfuriphilus ammonigenes</name>
    <dbReference type="NCBI Taxonomy" id="1936021"/>
    <lineage>
        <taxon>Bacteria</taxon>
        <taxon>Pseudomonadati</taxon>
        <taxon>Thermodesulfobacteriota</taxon>
        <taxon>Thermodesulfobacteria</taxon>
        <taxon>Thermodesulfobacteriales</taxon>
        <taxon>Thermodesulfobacteriaceae</taxon>
        <taxon>Thermosulfuriphilus</taxon>
    </lineage>
</organism>
<dbReference type="Proteomes" id="UP000502179">
    <property type="component" value="Chromosome"/>
</dbReference>
<protein>
    <recommendedName>
        <fullName evidence="4 8">Probable 2-phosphosulfolactate phosphatase</fullName>
        <ecNumber evidence="3 8">3.1.3.71</ecNumber>
    </recommendedName>
</protein>
<comment type="cofactor">
    <cofactor evidence="1 8">
        <name>Mg(2+)</name>
        <dbReference type="ChEBI" id="CHEBI:18420"/>
    </cofactor>
</comment>
<evidence type="ECO:0000313" key="9">
    <source>
        <dbReference type="EMBL" id="QIJ71134.1"/>
    </source>
</evidence>
<dbReference type="HAMAP" id="MF_00490">
    <property type="entry name" value="ComB"/>
    <property type="match status" value="1"/>
</dbReference>
<evidence type="ECO:0000256" key="7">
    <source>
        <dbReference type="ARBA" id="ARBA00033711"/>
    </source>
</evidence>
<keyword evidence="5 8" id="KW-0378">Hydrolase</keyword>
<keyword evidence="10" id="KW-1185">Reference proteome</keyword>
<dbReference type="PANTHER" id="PTHR37311:SF1">
    <property type="entry name" value="2-PHOSPHOSULFOLACTATE PHOSPHATASE-RELATED"/>
    <property type="match status" value="1"/>
</dbReference>
<keyword evidence="6 8" id="KW-0460">Magnesium</keyword>
<dbReference type="PANTHER" id="PTHR37311">
    <property type="entry name" value="2-PHOSPHOSULFOLACTATE PHOSPHATASE-RELATED"/>
    <property type="match status" value="1"/>
</dbReference>
<dbReference type="GO" id="GO:0050545">
    <property type="term" value="F:sulfopyruvate decarboxylase activity"/>
    <property type="evidence" value="ECO:0007669"/>
    <property type="project" value="TreeGrafter"/>
</dbReference>